<dbReference type="GO" id="GO:0030182">
    <property type="term" value="P:neuron differentiation"/>
    <property type="evidence" value="ECO:0007669"/>
    <property type="project" value="TreeGrafter"/>
</dbReference>
<dbReference type="InterPro" id="IPR013783">
    <property type="entry name" value="Ig-like_fold"/>
</dbReference>
<dbReference type="WBParaSite" id="Smp_159450.2">
    <property type="protein sequence ID" value="Smp_159450.2"/>
    <property type="gene ID" value="Smp_159450"/>
</dbReference>
<keyword evidence="2" id="KW-0472">Membrane</keyword>
<accession>A0A5K4ET71</accession>
<protein>
    <submittedName>
        <fullName evidence="5">Putative anosmin</fullName>
    </submittedName>
</protein>
<proteinExistence type="predicted"/>
<reference evidence="5" key="1">
    <citation type="submission" date="2019-11" db="UniProtKB">
        <authorList>
            <consortium name="WormBaseParasite"/>
        </authorList>
    </citation>
    <scope>IDENTIFICATION</scope>
    <source>
        <strain evidence="5">Puerto Rican</strain>
    </source>
</reference>
<dbReference type="InterPro" id="IPR003961">
    <property type="entry name" value="FN3_dom"/>
</dbReference>
<feature type="transmembrane region" description="Helical" evidence="2">
    <location>
        <begin position="1045"/>
        <end position="1067"/>
    </location>
</feature>
<feature type="domain" description="Fibronectin type-III" evidence="4">
    <location>
        <begin position="292"/>
        <end position="399"/>
    </location>
</feature>
<evidence type="ECO:0000256" key="2">
    <source>
        <dbReference type="SAM" id="Phobius"/>
    </source>
</evidence>
<dbReference type="CDD" id="cd00063">
    <property type="entry name" value="FN3"/>
    <property type="match status" value="1"/>
</dbReference>
<dbReference type="GO" id="GO:0009986">
    <property type="term" value="C:cell surface"/>
    <property type="evidence" value="ECO:0007669"/>
    <property type="project" value="TreeGrafter"/>
</dbReference>
<dbReference type="ExpressionAtlas" id="A0A5K4ET71">
    <property type="expression patterns" value="differential"/>
</dbReference>
<evidence type="ECO:0000313" key="5">
    <source>
        <dbReference type="WBParaSite" id="Smp_159450.2"/>
    </source>
</evidence>
<dbReference type="AlphaFoldDB" id="A0A5K4ET71"/>
<feature type="compositionally biased region" description="Polar residues" evidence="1">
    <location>
        <begin position="210"/>
        <end position="226"/>
    </location>
</feature>
<evidence type="ECO:0000256" key="1">
    <source>
        <dbReference type="SAM" id="MobiDB-lite"/>
    </source>
</evidence>
<dbReference type="PANTHER" id="PTHR14131:SF5">
    <property type="entry name" value="ANOSMIN-1"/>
    <property type="match status" value="1"/>
</dbReference>
<dbReference type="InterPro" id="IPR042447">
    <property type="entry name" value="Anosmin-1"/>
</dbReference>
<dbReference type="Pfam" id="PF00041">
    <property type="entry name" value="fn3"/>
    <property type="match status" value="1"/>
</dbReference>
<name>A0A5K4ET71_SCHMA</name>
<dbReference type="Gene3D" id="2.60.40.10">
    <property type="entry name" value="Immunoglobulins"/>
    <property type="match status" value="2"/>
</dbReference>
<dbReference type="InParanoid" id="A0A5K4ET71"/>
<feature type="chain" id="PRO_5024406337" evidence="3">
    <location>
        <begin position="28"/>
        <end position="1105"/>
    </location>
</feature>
<organism evidence="5">
    <name type="scientific">Schistosoma mansoni</name>
    <name type="common">Blood fluke</name>
    <dbReference type="NCBI Taxonomy" id="6183"/>
    <lineage>
        <taxon>Eukaryota</taxon>
        <taxon>Metazoa</taxon>
        <taxon>Spiralia</taxon>
        <taxon>Lophotrochozoa</taxon>
        <taxon>Platyhelminthes</taxon>
        <taxon>Trematoda</taxon>
        <taxon>Digenea</taxon>
        <taxon>Strigeidida</taxon>
        <taxon>Schistosomatoidea</taxon>
        <taxon>Schistosomatidae</taxon>
        <taxon>Schistosoma</taxon>
    </lineage>
</organism>
<feature type="region of interest" description="Disordered" evidence="1">
    <location>
        <begin position="210"/>
        <end position="236"/>
    </location>
</feature>
<keyword evidence="2" id="KW-0812">Transmembrane</keyword>
<keyword evidence="2" id="KW-1133">Transmembrane helix</keyword>
<dbReference type="PANTHER" id="PTHR14131">
    <property type="entry name" value="ANOSMIN"/>
    <property type="match status" value="1"/>
</dbReference>
<evidence type="ECO:0000256" key="3">
    <source>
        <dbReference type="SAM" id="SignalP"/>
    </source>
</evidence>
<dbReference type="STRING" id="6183.A0A5K4ET71"/>
<dbReference type="SUPFAM" id="SSF49265">
    <property type="entry name" value="Fibronectin type III"/>
    <property type="match status" value="2"/>
</dbReference>
<feature type="signal peptide" evidence="3">
    <location>
        <begin position="1"/>
        <end position="27"/>
    </location>
</feature>
<evidence type="ECO:0000259" key="4">
    <source>
        <dbReference type="PROSITE" id="PS50853"/>
    </source>
</evidence>
<keyword evidence="3" id="KW-0732">Signal</keyword>
<sequence length="1105" mass="125049">MLILFDLPIYMNKIVTILLCMFLIVLEESNQNLVDINHYVNISLYQFHYNLNKGKISNSRIKRQIDPSIPIVTSNNLIYSAELRIIASAVCKSHCLQRCTEKLMKDSNKDNMIEEIVNNLIKSPVQLRDKCSQLSPGFLYYDECEQACDSDRFYSDCIKMCESGDSPSGWSCLTGCRSLDAALKRRSGDCPEQIGLAIHRIPNLVSAKNDVQNYPSHESPDSSQPNLDKPISLTGNENGLKTNMLENSWFTHHSSAINEITSCTVDAECPQKQDKCCQSQCKQALFNKAILPPVPTVRILEEKHPPSFLVSWNNNEIGVSNLSLPTVYVLQVKSYFGPEFDNRMSSPWKTLVVSTLKGAQLSDPAVGWWYQFQVAAVNQWGSLGFDTPSPPVQLTTLQPSPPSPPRDLADELLTLQANGKVRVQIYWNSPATTVLPVTEYRVSWGPDSANIGNNHEFTEYPTQFVHTVPSSQTNYQLTNLHPGVLYRIQVIAMSEWGSTQLRSQPNTLFIHTPNVDSIQDQRDDTLTANFKTFDVNTVQYLKNKKYLNYYDESYSEDHLNHNSGKPDVSFVCNGTSKSLVFKSPLTPDSSANHINPKTTELSMETDVAVFDGHGLITELKIYEYDLKQTSKTELNQQTMNSRPLIVRWIPQVCIETVIVTGNNIDETNSFQSEALIANNIDQFTKPSYSQIENAGWNKESLNSNEKYILLNPVKHGINHQIDGKKFKKPILRHATLQLTNLNFNCRYLIELLSEKQESSNRPDKKIHPVYTSGYNIELSAWLCTPACSTVKLASWIKKPKCLGTTQVLDIITEPKNVSYKQISVTPTISYNISWKSGSLISRSGSYQHSTSQEIYNGKTSKVIFPVHHRIIWGPSRDTAMKSVVWKSWPNLRPRIDHTRAETKVLRNSETSIVLDNLLPNTLYVVSLQAMTGEHYMPNNDEIYIKSKTNNNVDNIQKIDVKSNLLSFQSMNSKELNALKPSTQYLGSSKEVYLVFETPEDSNTPKENVKLSDSSKGFRSSLQNGSSIENMKTFLTCCVRIIVVPYSFSLIQSFFLEILLCLFIYLFFRCTSNNERASPSYSPSGFNKNCIKLPNFKFMISYLTII</sequence>
<feature type="domain" description="Fibronectin type-III" evidence="4">
    <location>
        <begin position="404"/>
        <end position="515"/>
    </location>
</feature>
<dbReference type="PROSITE" id="PS50853">
    <property type="entry name" value="FN3"/>
    <property type="match status" value="2"/>
</dbReference>
<dbReference type="SMART" id="SM00060">
    <property type="entry name" value="FN3"/>
    <property type="match status" value="3"/>
</dbReference>
<dbReference type="InterPro" id="IPR036116">
    <property type="entry name" value="FN3_sf"/>
</dbReference>